<evidence type="ECO:0000313" key="3">
    <source>
        <dbReference type="EMBL" id="MFD1874489.1"/>
    </source>
</evidence>
<accession>A0ABW4QY89</accession>
<comment type="caution">
    <text evidence="3">The sequence shown here is derived from an EMBL/GenBank/DDBJ whole genome shotgun (WGS) entry which is preliminary data.</text>
</comment>
<dbReference type="Pfam" id="PF05990">
    <property type="entry name" value="DUF900"/>
    <property type="match status" value="1"/>
</dbReference>
<dbReference type="Gene3D" id="3.40.50.1820">
    <property type="entry name" value="alpha/beta hydrolase"/>
    <property type="match status" value="1"/>
</dbReference>
<evidence type="ECO:0000313" key="4">
    <source>
        <dbReference type="Proteomes" id="UP001597197"/>
    </source>
</evidence>
<dbReference type="Pfam" id="PF02412">
    <property type="entry name" value="TSP_3"/>
    <property type="match status" value="2"/>
</dbReference>
<dbReference type="InterPro" id="IPR003367">
    <property type="entry name" value="Thrombospondin_3-like_rpt"/>
</dbReference>
<evidence type="ECO:0000256" key="1">
    <source>
        <dbReference type="ARBA" id="ARBA00022729"/>
    </source>
</evidence>
<dbReference type="InterPro" id="IPR028974">
    <property type="entry name" value="TSP_type-3_rpt"/>
</dbReference>
<dbReference type="SUPFAM" id="SSF103647">
    <property type="entry name" value="TSP type-3 repeat"/>
    <property type="match status" value="1"/>
</dbReference>
<name>A0ABW4QY89_9BACT</name>
<dbReference type="RefSeq" id="WP_382316337.1">
    <property type="nucleotide sequence ID" value="NZ_JBHUFD010000012.1"/>
</dbReference>
<dbReference type="SUPFAM" id="SSF53474">
    <property type="entry name" value="alpha/beta-Hydrolases"/>
    <property type="match status" value="1"/>
</dbReference>
<evidence type="ECO:0000256" key="2">
    <source>
        <dbReference type="SAM" id="MobiDB-lite"/>
    </source>
</evidence>
<feature type="region of interest" description="Disordered" evidence="2">
    <location>
        <begin position="49"/>
        <end position="70"/>
    </location>
</feature>
<protein>
    <submittedName>
        <fullName evidence="3">Alpha/beta hydrolase</fullName>
    </submittedName>
</protein>
<keyword evidence="4" id="KW-1185">Reference proteome</keyword>
<sequence>MMKLTYRNYQDKQRFAKLLSLIFLVLYLGACSRPSAPITTSQVMISSTPTDPVGVDGPADSDQDGVEDLRDECPETPAKVSVDKNGCPLDGDDDGLADYEDPCPTQKGTPCADADGDGIADNQDYCPDTAGPLYNNGCPVPLPANLSDAQKRAALVAQEVAEKDRRRVTVFFCTNRNLLSDKPQLAFGKNPTALRYGTCRVSIPRDHKMGKLELPISLLGFTLEKPNPEKHVVVVTSRLASRGELVGLMNNKIAESARKEAFIFVHGFNNTFEDATLRTAQFAYDLGFTGVPVMFSWPSQGPAINLVDQYRLDEKMNALSVAPFKGFLRHFLQTSKARQVYLIAHSMGNRIMVAALKEMMVQEPQVFLGHTIQEIVLTAPDISAEDFKQDIVPIVKKGATNITLYASNDDIPLKTSMALNLAPRAGQAGQRLLVLPGVETIDASGVASDFLAHSYFASEGTVVGDIHYMLRKKERARQRKWLKPMSGGYWTFKTPREKGL</sequence>
<proteinExistence type="predicted"/>
<dbReference type="GO" id="GO:0016787">
    <property type="term" value="F:hydrolase activity"/>
    <property type="evidence" value="ECO:0007669"/>
    <property type="project" value="UniProtKB-KW"/>
</dbReference>
<reference evidence="4" key="1">
    <citation type="journal article" date="2019" name="Int. J. Syst. Evol. Microbiol.">
        <title>The Global Catalogue of Microorganisms (GCM) 10K type strain sequencing project: providing services to taxonomists for standard genome sequencing and annotation.</title>
        <authorList>
            <consortium name="The Broad Institute Genomics Platform"/>
            <consortium name="The Broad Institute Genome Sequencing Center for Infectious Disease"/>
            <person name="Wu L."/>
            <person name="Ma J."/>
        </authorList>
    </citation>
    <scope>NUCLEOTIDE SEQUENCE [LARGE SCALE GENOMIC DNA]</scope>
    <source>
        <strain evidence="4">CGMCC 1.15795</strain>
    </source>
</reference>
<keyword evidence="3" id="KW-0378">Hydrolase</keyword>
<dbReference type="Gene3D" id="4.10.1080.10">
    <property type="entry name" value="TSP type-3 repeat"/>
    <property type="match status" value="1"/>
</dbReference>
<organism evidence="3 4">
    <name type="scientific">Hymenobacter bucti</name>
    <dbReference type="NCBI Taxonomy" id="1844114"/>
    <lineage>
        <taxon>Bacteria</taxon>
        <taxon>Pseudomonadati</taxon>
        <taxon>Bacteroidota</taxon>
        <taxon>Cytophagia</taxon>
        <taxon>Cytophagales</taxon>
        <taxon>Hymenobacteraceae</taxon>
        <taxon>Hymenobacter</taxon>
    </lineage>
</organism>
<dbReference type="InterPro" id="IPR010297">
    <property type="entry name" value="DUF900_hydrolase"/>
</dbReference>
<dbReference type="PANTHER" id="PTHR36513:SF1">
    <property type="entry name" value="TRANSMEMBRANE PROTEIN"/>
    <property type="match status" value="1"/>
</dbReference>
<dbReference type="Proteomes" id="UP001597197">
    <property type="component" value="Unassembled WGS sequence"/>
</dbReference>
<keyword evidence="1" id="KW-0732">Signal</keyword>
<dbReference type="InterPro" id="IPR029058">
    <property type="entry name" value="AB_hydrolase_fold"/>
</dbReference>
<gene>
    <name evidence="3" type="ORF">ACFSDX_18755</name>
</gene>
<dbReference type="PANTHER" id="PTHR36513">
    <property type="entry name" value="ABC TRANSMEMBRANE TYPE-1 DOMAIN-CONTAINING PROTEIN"/>
    <property type="match status" value="1"/>
</dbReference>
<dbReference type="EMBL" id="JBHUFD010000012">
    <property type="protein sequence ID" value="MFD1874489.1"/>
    <property type="molecule type" value="Genomic_DNA"/>
</dbReference>